<dbReference type="PANTHER" id="PTHR35936:SF17">
    <property type="entry name" value="ARGININE-BINDING EXTRACELLULAR PROTEIN ARTP"/>
    <property type="match status" value="1"/>
</dbReference>
<evidence type="ECO:0000313" key="6">
    <source>
        <dbReference type="EMBL" id="OYQ21136.1"/>
    </source>
</evidence>
<dbReference type="InterPro" id="IPR001638">
    <property type="entry name" value="Solute-binding_3/MltF_N"/>
</dbReference>
<dbReference type="PANTHER" id="PTHR35936">
    <property type="entry name" value="MEMBRANE-BOUND LYTIC MUREIN TRANSGLYCOSYLASE F"/>
    <property type="match status" value="1"/>
</dbReference>
<dbReference type="Gene3D" id="3.40.190.10">
    <property type="entry name" value="Periplasmic binding protein-like II"/>
    <property type="match status" value="2"/>
</dbReference>
<dbReference type="SMART" id="SM00062">
    <property type="entry name" value="PBPb"/>
    <property type="match status" value="1"/>
</dbReference>
<keyword evidence="3" id="KW-0732">Signal</keyword>
<protein>
    <recommendedName>
        <fullName evidence="5">Solute-binding protein family 3/N-terminal domain-containing protein</fullName>
    </recommendedName>
</protein>
<keyword evidence="7" id="KW-1185">Reference proteome</keyword>
<dbReference type="SUPFAM" id="SSF53850">
    <property type="entry name" value="Periplasmic binding protein-like II"/>
    <property type="match status" value="1"/>
</dbReference>
<organism evidence="6 7">
    <name type="scientific">Elstera cyanobacteriorum</name>
    <dbReference type="NCBI Taxonomy" id="2022747"/>
    <lineage>
        <taxon>Bacteria</taxon>
        <taxon>Pseudomonadati</taxon>
        <taxon>Pseudomonadota</taxon>
        <taxon>Alphaproteobacteria</taxon>
        <taxon>Rhodospirillales</taxon>
        <taxon>Rhodospirillaceae</taxon>
        <taxon>Elstera</taxon>
    </lineage>
</organism>
<evidence type="ECO:0000259" key="5">
    <source>
        <dbReference type="SMART" id="SM00062"/>
    </source>
</evidence>
<dbReference type="RefSeq" id="WP_094407460.1">
    <property type="nucleotide sequence ID" value="NZ_BMJZ01000012.1"/>
</dbReference>
<comment type="similarity">
    <text evidence="2 4">Belongs to the bacterial solute-binding protein 3 family.</text>
</comment>
<dbReference type="Pfam" id="PF00497">
    <property type="entry name" value="SBP_bac_3"/>
    <property type="match status" value="1"/>
</dbReference>
<reference evidence="6 7" key="1">
    <citation type="submission" date="2017-07" db="EMBL/GenBank/DDBJ databases">
        <title>Elstera cyanobacteriorum sp. nov., a novel bacterium isolated from cyanobacterial aggregates in a eutrophic lake.</title>
        <authorList>
            <person name="Cai H."/>
        </authorList>
    </citation>
    <scope>NUCLEOTIDE SEQUENCE [LARGE SCALE GENOMIC DNA]</scope>
    <source>
        <strain evidence="6 7">TH019</strain>
    </source>
</reference>
<dbReference type="OrthoDB" id="9807134at2"/>
<evidence type="ECO:0000256" key="4">
    <source>
        <dbReference type="RuleBase" id="RU003744"/>
    </source>
</evidence>
<dbReference type="InterPro" id="IPR018313">
    <property type="entry name" value="SBP_3_CS"/>
</dbReference>
<evidence type="ECO:0000256" key="2">
    <source>
        <dbReference type="ARBA" id="ARBA00010333"/>
    </source>
</evidence>
<dbReference type="AlphaFoldDB" id="A0A255XVX6"/>
<dbReference type="Proteomes" id="UP000216361">
    <property type="component" value="Unassembled WGS sequence"/>
</dbReference>
<evidence type="ECO:0000313" key="7">
    <source>
        <dbReference type="Proteomes" id="UP000216361"/>
    </source>
</evidence>
<evidence type="ECO:0000256" key="1">
    <source>
        <dbReference type="ARBA" id="ARBA00004196"/>
    </source>
</evidence>
<feature type="domain" description="Solute-binding protein family 3/N-terminal" evidence="5">
    <location>
        <begin position="37"/>
        <end position="264"/>
    </location>
</feature>
<comment type="subcellular location">
    <subcellularLocation>
        <location evidence="1">Cell envelope</location>
    </subcellularLocation>
</comment>
<evidence type="ECO:0000256" key="3">
    <source>
        <dbReference type="ARBA" id="ARBA00022729"/>
    </source>
</evidence>
<name>A0A255XVX6_9PROT</name>
<dbReference type="GO" id="GO:0030313">
    <property type="term" value="C:cell envelope"/>
    <property type="evidence" value="ECO:0007669"/>
    <property type="project" value="UniProtKB-SubCell"/>
</dbReference>
<accession>A0A255XVX6</accession>
<dbReference type="EMBL" id="NOXS01000024">
    <property type="protein sequence ID" value="OYQ21136.1"/>
    <property type="molecule type" value="Genomic_DNA"/>
</dbReference>
<comment type="caution">
    <text evidence="6">The sequence shown here is derived from an EMBL/GenBank/DDBJ whole genome shotgun (WGS) entry which is preliminary data.</text>
</comment>
<gene>
    <name evidence="6" type="ORF">CHR90_02795</name>
</gene>
<dbReference type="PROSITE" id="PS01039">
    <property type="entry name" value="SBP_BACTERIAL_3"/>
    <property type="match status" value="1"/>
</dbReference>
<proteinExistence type="inferred from homology"/>
<sequence length="266" mass="28557">MTARAGADALYRHRVSVSAGLLALLLSGIGQAAAAPLLRFGTEGAYAPFNFIGADGKPQGFDVEIGEALCAALQRRCQWVVQDWDGLIPALNAKRFDAILASMAITEKRKAAVDFTDPYYASPGIVLARAGQGGPLTQAFLTGKTLGVQQETIYEAYLDAEMPGWATVRRYRSQDEAAQDLLNGRLDMLMANSTQLDAWVKANGGYGAFARVGAPFRHPSFGAGAGIAVRKGDAVLHADLNRALAQIVQDGRFAKITARYFDFDIR</sequence>